<proteinExistence type="predicted"/>
<gene>
    <name evidence="1" type="ORF">MRATA1EN22A_LOCUS7313</name>
</gene>
<name>A0AC59YKT0_RANTA</name>
<evidence type="ECO:0000313" key="1">
    <source>
        <dbReference type="EMBL" id="CAM9777469.1"/>
    </source>
</evidence>
<reference evidence="1" key="1">
    <citation type="submission" date="2023-05" db="EMBL/GenBank/DDBJ databases">
        <authorList>
            <consortium name="ELIXIR-Norway"/>
        </authorList>
    </citation>
    <scope>NUCLEOTIDE SEQUENCE</scope>
</reference>
<reference evidence="1" key="2">
    <citation type="submission" date="2025-03" db="EMBL/GenBank/DDBJ databases">
        <authorList>
            <consortium name="ELIXIR-Norway"/>
            <consortium name="Elixir Norway"/>
        </authorList>
    </citation>
    <scope>NUCLEOTIDE SEQUENCE</scope>
</reference>
<accession>A0AC59YKT0</accession>
<dbReference type="Proteomes" id="UP001162501">
    <property type="component" value="Chromosome 17"/>
</dbReference>
<organism evidence="1 2">
    <name type="scientific">Rangifer tarandus platyrhynchus</name>
    <name type="common">Svalbard reindeer</name>
    <dbReference type="NCBI Taxonomy" id="3082113"/>
    <lineage>
        <taxon>Eukaryota</taxon>
        <taxon>Metazoa</taxon>
        <taxon>Chordata</taxon>
        <taxon>Craniata</taxon>
        <taxon>Vertebrata</taxon>
        <taxon>Euteleostomi</taxon>
        <taxon>Mammalia</taxon>
        <taxon>Eutheria</taxon>
        <taxon>Laurasiatheria</taxon>
        <taxon>Artiodactyla</taxon>
        <taxon>Ruminantia</taxon>
        <taxon>Pecora</taxon>
        <taxon>Cervidae</taxon>
        <taxon>Odocoileinae</taxon>
        <taxon>Rangifer</taxon>
    </lineage>
</organism>
<dbReference type="EMBL" id="OX596101">
    <property type="protein sequence ID" value="CAM9777469.1"/>
    <property type="molecule type" value="Genomic_DNA"/>
</dbReference>
<evidence type="ECO:0000313" key="2">
    <source>
        <dbReference type="Proteomes" id="UP001162501"/>
    </source>
</evidence>
<sequence>MRREKSKVRGVKDGEHAFTEDGDRSSGALVLRAHALRREKPLPREARAAQLESGSRLPQLETSLSSSEDLARPKINT</sequence>
<protein>
    <submittedName>
        <fullName evidence="1">Uncharacterized protein</fullName>
    </submittedName>
</protein>